<comment type="caution">
    <text evidence="5">The sequence shown here is derived from an EMBL/GenBank/DDBJ whole genome shotgun (WGS) entry which is preliminary data.</text>
</comment>
<dbReference type="GO" id="GO:0098796">
    <property type="term" value="C:membrane protein complex"/>
    <property type="evidence" value="ECO:0007669"/>
    <property type="project" value="UniProtKB-ARBA"/>
</dbReference>
<reference evidence="5" key="1">
    <citation type="submission" date="2023-03" db="EMBL/GenBank/DDBJ databases">
        <title>Actinoallomurus iriomotensis NBRC 103684.</title>
        <authorList>
            <person name="Ichikawa N."/>
            <person name="Sato H."/>
            <person name="Tonouchi N."/>
        </authorList>
    </citation>
    <scope>NUCLEOTIDE SEQUENCE</scope>
    <source>
        <strain evidence="5">NBRC 103684</strain>
    </source>
</reference>
<dbReference type="FunFam" id="3.40.50.300:FF:000032">
    <property type="entry name" value="Export ABC transporter ATP-binding protein"/>
    <property type="match status" value="1"/>
</dbReference>
<organism evidence="5 6">
    <name type="scientific">Actinoallomurus iriomotensis</name>
    <dbReference type="NCBI Taxonomy" id="478107"/>
    <lineage>
        <taxon>Bacteria</taxon>
        <taxon>Bacillati</taxon>
        <taxon>Actinomycetota</taxon>
        <taxon>Actinomycetes</taxon>
        <taxon>Streptosporangiales</taxon>
        <taxon>Thermomonosporaceae</taxon>
        <taxon>Actinoallomurus</taxon>
    </lineage>
</organism>
<dbReference type="Pfam" id="PF00005">
    <property type="entry name" value="ABC_tran"/>
    <property type="match status" value="1"/>
</dbReference>
<dbReference type="InterPro" id="IPR003439">
    <property type="entry name" value="ABC_transporter-like_ATP-bd"/>
</dbReference>
<dbReference type="GO" id="GO:0005886">
    <property type="term" value="C:plasma membrane"/>
    <property type="evidence" value="ECO:0007669"/>
    <property type="project" value="TreeGrafter"/>
</dbReference>
<dbReference type="SMART" id="SM00382">
    <property type="entry name" value="AAA"/>
    <property type="match status" value="1"/>
</dbReference>
<name>A0A9W6SCG2_9ACTN</name>
<evidence type="ECO:0000256" key="2">
    <source>
        <dbReference type="ARBA" id="ARBA00022741"/>
    </source>
</evidence>
<dbReference type="AlphaFoldDB" id="A0A9W6SCG2"/>
<feature type="domain" description="ABC transporter" evidence="4">
    <location>
        <begin position="14"/>
        <end position="251"/>
    </location>
</feature>
<dbReference type="PROSITE" id="PS50893">
    <property type="entry name" value="ABC_TRANSPORTER_2"/>
    <property type="match status" value="1"/>
</dbReference>
<dbReference type="PROSITE" id="PS00211">
    <property type="entry name" value="ABC_TRANSPORTER_1"/>
    <property type="match status" value="1"/>
</dbReference>
<keyword evidence="2" id="KW-0547">Nucleotide-binding</keyword>
<dbReference type="InterPro" id="IPR003593">
    <property type="entry name" value="AAA+_ATPase"/>
</dbReference>
<evidence type="ECO:0000313" key="6">
    <source>
        <dbReference type="Proteomes" id="UP001165074"/>
    </source>
</evidence>
<dbReference type="PANTHER" id="PTHR24220:SF685">
    <property type="entry name" value="ABC TRANSPORTER RELATED"/>
    <property type="match status" value="1"/>
</dbReference>
<accession>A0A9W6SCG2</accession>
<dbReference type="EMBL" id="BSTK01000027">
    <property type="protein sequence ID" value="GLY92265.1"/>
    <property type="molecule type" value="Genomic_DNA"/>
</dbReference>
<dbReference type="InterPro" id="IPR015854">
    <property type="entry name" value="ABC_transpr_LolD-like"/>
</dbReference>
<protein>
    <submittedName>
        <fullName evidence="5">ABC transporter</fullName>
    </submittedName>
</protein>
<dbReference type="SUPFAM" id="SSF52540">
    <property type="entry name" value="P-loop containing nucleoside triphosphate hydrolases"/>
    <property type="match status" value="1"/>
</dbReference>
<dbReference type="GO" id="GO:0005524">
    <property type="term" value="F:ATP binding"/>
    <property type="evidence" value="ECO:0007669"/>
    <property type="project" value="UniProtKB-KW"/>
</dbReference>
<evidence type="ECO:0000313" key="5">
    <source>
        <dbReference type="EMBL" id="GLY92265.1"/>
    </source>
</evidence>
<keyword evidence="6" id="KW-1185">Reference proteome</keyword>
<evidence type="ECO:0000256" key="3">
    <source>
        <dbReference type="ARBA" id="ARBA00022840"/>
    </source>
</evidence>
<dbReference type="GO" id="GO:0016887">
    <property type="term" value="F:ATP hydrolysis activity"/>
    <property type="evidence" value="ECO:0007669"/>
    <property type="project" value="InterPro"/>
</dbReference>
<gene>
    <name evidence="5" type="ORF">Airi02_101930</name>
</gene>
<evidence type="ECO:0000259" key="4">
    <source>
        <dbReference type="PROSITE" id="PS50893"/>
    </source>
</evidence>
<dbReference type="InterPro" id="IPR027417">
    <property type="entry name" value="P-loop_NTPase"/>
</dbReference>
<dbReference type="Gene3D" id="3.40.50.300">
    <property type="entry name" value="P-loop containing nucleotide triphosphate hydrolases"/>
    <property type="match status" value="1"/>
</dbReference>
<evidence type="ECO:0000256" key="1">
    <source>
        <dbReference type="ARBA" id="ARBA00022448"/>
    </source>
</evidence>
<dbReference type="CDD" id="cd03255">
    <property type="entry name" value="ABC_MJ0796_LolCDE_FtsE"/>
    <property type="match status" value="1"/>
</dbReference>
<dbReference type="PANTHER" id="PTHR24220">
    <property type="entry name" value="IMPORT ATP-BINDING PROTEIN"/>
    <property type="match status" value="1"/>
</dbReference>
<sequence>MYSPHTSASAQKALVLSEVVKVHGHGDAVVTALNRVSLEISRATFTAVMGPSGSGKSTLLNCAAGLDQPTSGTVVVDGHELSGLDETALTRLRRDRMGFVFQSFNLIPTLTVAQNVTLPFEFAGRRPDGRAVRALLARLGLADRAGHRPSELSGGQQQRVAIARAMLARPAVVFADEPTGALDTQAARDVLDILREAVTVSDQTVVMVTHDPVAASYADVVVFFADGQIVDTMARPTADRVAARMTLLSASARSTGPVRARQDGGIR</sequence>
<proteinExistence type="predicted"/>
<dbReference type="Proteomes" id="UP001165074">
    <property type="component" value="Unassembled WGS sequence"/>
</dbReference>
<keyword evidence="3" id="KW-0067">ATP-binding</keyword>
<dbReference type="GO" id="GO:0022857">
    <property type="term" value="F:transmembrane transporter activity"/>
    <property type="evidence" value="ECO:0007669"/>
    <property type="project" value="TreeGrafter"/>
</dbReference>
<dbReference type="InterPro" id="IPR017911">
    <property type="entry name" value="MacB-like_ATP-bd"/>
</dbReference>
<keyword evidence="1" id="KW-0813">Transport</keyword>
<dbReference type="InterPro" id="IPR017871">
    <property type="entry name" value="ABC_transporter-like_CS"/>
</dbReference>